<sequence length="123" mass="13718">MSAPRKFATLAADALRRSVSPEMERAVEVQLREVVRRVWWVLQPYRSFGESRVTIRRTEDTMKYIRGLPADSGQRAAATAMRARDAAQTAWRVYATYPLTICGGILGAYGAVATVTAPKKRQS</sequence>
<keyword evidence="3" id="KW-1185">Reference proteome</keyword>
<dbReference type="Proteomes" id="UP000789595">
    <property type="component" value="Unassembled WGS sequence"/>
</dbReference>
<evidence type="ECO:0000313" key="2">
    <source>
        <dbReference type="EMBL" id="CAH0366085.1"/>
    </source>
</evidence>
<evidence type="ECO:0000313" key="3">
    <source>
        <dbReference type="Proteomes" id="UP000789595"/>
    </source>
</evidence>
<evidence type="ECO:0000313" key="1">
    <source>
        <dbReference type="EMBL" id="CAE0706954.1"/>
    </source>
</evidence>
<reference evidence="2" key="2">
    <citation type="submission" date="2021-11" db="EMBL/GenBank/DDBJ databases">
        <authorList>
            <consortium name="Genoscope - CEA"/>
            <person name="William W."/>
        </authorList>
    </citation>
    <scope>NUCLEOTIDE SEQUENCE</scope>
</reference>
<protein>
    <submittedName>
        <fullName evidence="1">Uncharacterized protein</fullName>
    </submittedName>
</protein>
<name>A0A7S4A895_9STRA</name>
<reference evidence="1" key="1">
    <citation type="submission" date="2021-01" db="EMBL/GenBank/DDBJ databases">
        <authorList>
            <person name="Corre E."/>
            <person name="Pelletier E."/>
            <person name="Niang G."/>
            <person name="Scheremetjew M."/>
            <person name="Finn R."/>
            <person name="Kale V."/>
            <person name="Holt S."/>
            <person name="Cochrane G."/>
            <person name="Meng A."/>
            <person name="Brown T."/>
            <person name="Cohen L."/>
        </authorList>
    </citation>
    <scope>NUCLEOTIDE SEQUENCE</scope>
    <source>
        <strain evidence="1">CCMP1756</strain>
    </source>
</reference>
<dbReference type="EMBL" id="CAKKNE010000001">
    <property type="protein sequence ID" value="CAH0366085.1"/>
    <property type="molecule type" value="Genomic_DNA"/>
</dbReference>
<organism evidence="1">
    <name type="scientific">Pelagomonas calceolata</name>
    <dbReference type="NCBI Taxonomy" id="35677"/>
    <lineage>
        <taxon>Eukaryota</taxon>
        <taxon>Sar</taxon>
        <taxon>Stramenopiles</taxon>
        <taxon>Ochrophyta</taxon>
        <taxon>Pelagophyceae</taxon>
        <taxon>Pelagomonadales</taxon>
        <taxon>Pelagomonadaceae</taxon>
        <taxon>Pelagomonas</taxon>
    </lineage>
</organism>
<dbReference type="AlphaFoldDB" id="A0A7S4A895"/>
<gene>
    <name evidence="1" type="ORF">PCAL00307_LOCUS22405</name>
    <name evidence="2" type="ORF">PECAL_1P25580</name>
</gene>
<accession>A0A7S4A895</accession>
<proteinExistence type="predicted"/>
<dbReference type="EMBL" id="HBIW01025959">
    <property type="protein sequence ID" value="CAE0706954.1"/>
    <property type="molecule type" value="Transcribed_RNA"/>
</dbReference>